<name>A0A0C2SNC6_AMAMK</name>
<organism evidence="1 2">
    <name type="scientific">Amanita muscaria (strain Koide BX008)</name>
    <dbReference type="NCBI Taxonomy" id="946122"/>
    <lineage>
        <taxon>Eukaryota</taxon>
        <taxon>Fungi</taxon>
        <taxon>Dikarya</taxon>
        <taxon>Basidiomycota</taxon>
        <taxon>Agaricomycotina</taxon>
        <taxon>Agaricomycetes</taxon>
        <taxon>Agaricomycetidae</taxon>
        <taxon>Agaricales</taxon>
        <taxon>Pluteineae</taxon>
        <taxon>Amanitaceae</taxon>
        <taxon>Amanita</taxon>
    </lineage>
</organism>
<dbReference type="Proteomes" id="UP000054549">
    <property type="component" value="Unassembled WGS sequence"/>
</dbReference>
<dbReference type="AlphaFoldDB" id="A0A0C2SNC6"/>
<reference evidence="1 2" key="1">
    <citation type="submission" date="2014-04" db="EMBL/GenBank/DDBJ databases">
        <title>Evolutionary Origins and Diversification of the Mycorrhizal Mutualists.</title>
        <authorList>
            <consortium name="DOE Joint Genome Institute"/>
            <consortium name="Mycorrhizal Genomics Consortium"/>
            <person name="Kohler A."/>
            <person name="Kuo A."/>
            <person name="Nagy L.G."/>
            <person name="Floudas D."/>
            <person name="Copeland A."/>
            <person name="Barry K.W."/>
            <person name="Cichocki N."/>
            <person name="Veneault-Fourrey C."/>
            <person name="LaButti K."/>
            <person name="Lindquist E.A."/>
            <person name="Lipzen A."/>
            <person name="Lundell T."/>
            <person name="Morin E."/>
            <person name="Murat C."/>
            <person name="Riley R."/>
            <person name="Ohm R."/>
            <person name="Sun H."/>
            <person name="Tunlid A."/>
            <person name="Henrissat B."/>
            <person name="Grigoriev I.V."/>
            <person name="Hibbett D.S."/>
            <person name="Martin F."/>
        </authorList>
    </citation>
    <scope>NUCLEOTIDE SEQUENCE [LARGE SCALE GENOMIC DNA]</scope>
    <source>
        <strain evidence="1 2">Koide BX008</strain>
    </source>
</reference>
<proteinExistence type="predicted"/>
<evidence type="ECO:0000313" key="2">
    <source>
        <dbReference type="Proteomes" id="UP000054549"/>
    </source>
</evidence>
<protein>
    <submittedName>
        <fullName evidence="1">Uncharacterized protein</fullName>
    </submittedName>
</protein>
<dbReference type="EMBL" id="KN818247">
    <property type="protein sequence ID" value="KIL64735.1"/>
    <property type="molecule type" value="Genomic_DNA"/>
</dbReference>
<keyword evidence="2" id="KW-1185">Reference proteome</keyword>
<dbReference type="InParanoid" id="A0A0C2SNC6"/>
<sequence>MCSEQGALHMTMHIGRFHTFGHTLLPTHNQALLVVPLQEEIAQPPLASQRDQRKTRPLVGGVMIARNPLGPSQLVWSFLVYCK</sequence>
<dbReference type="HOGENOM" id="CLU_2542082_0_0_1"/>
<gene>
    <name evidence="1" type="ORF">M378DRAFT_573237</name>
</gene>
<accession>A0A0C2SNC6</accession>
<evidence type="ECO:0000313" key="1">
    <source>
        <dbReference type="EMBL" id="KIL64735.1"/>
    </source>
</evidence>